<dbReference type="EMBL" id="GEZM01087306">
    <property type="protein sequence ID" value="JAV58784.1"/>
    <property type="molecule type" value="Transcribed_RNA"/>
</dbReference>
<accession>A0A1Y1KBP7</accession>
<dbReference type="AlphaFoldDB" id="A0A1Y1KBP7"/>
<feature type="chain" id="PRO_5012417620" description="Protein sleepless" evidence="1">
    <location>
        <begin position="21"/>
        <end position="140"/>
    </location>
</feature>
<sequence length="140" mass="15275">MEKFVCFLMCLVAFVSTASALKCYTCESDKLDGCIKSSNPKDVACGNPAPNFVSVCTYKVFHDTAKNTDKVRAGCDQIASNLPMTKDNIPDCKQLQPGTDLKECRVCDKDLCNSSSVLGTSMVSFLCLPLMYLVTKFVLS</sequence>
<organism evidence="2">
    <name type="scientific">Photinus pyralis</name>
    <name type="common">Common eastern firefly</name>
    <name type="synonym">Lampyris pyralis</name>
    <dbReference type="NCBI Taxonomy" id="7054"/>
    <lineage>
        <taxon>Eukaryota</taxon>
        <taxon>Metazoa</taxon>
        <taxon>Ecdysozoa</taxon>
        <taxon>Arthropoda</taxon>
        <taxon>Hexapoda</taxon>
        <taxon>Insecta</taxon>
        <taxon>Pterygota</taxon>
        <taxon>Neoptera</taxon>
        <taxon>Endopterygota</taxon>
        <taxon>Coleoptera</taxon>
        <taxon>Polyphaga</taxon>
        <taxon>Elateriformia</taxon>
        <taxon>Elateroidea</taxon>
        <taxon>Lampyridae</taxon>
        <taxon>Lampyrinae</taxon>
        <taxon>Photinus</taxon>
    </lineage>
</organism>
<keyword evidence="1" id="KW-0732">Signal</keyword>
<protein>
    <recommendedName>
        <fullName evidence="3">Protein sleepless</fullName>
    </recommendedName>
</protein>
<name>A0A1Y1KBP7_PHOPY</name>
<evidence type="ECO:0008006" key="3">
    <source>
        <dbReference type="Google" id="ProtNLM"/>
    </source>
</evidence>
<evidence type="ECO:0000313" key="2">
    <source>
        <dbReference type="EMBL" id="JAV58784.1"/>
    </source>
</evidence>
<proteinExistence type="predicted"/>
<feature type="signal peptide" evidence="1">
    <location>
        <begin position="1"/>
        <end position="20"/>
    </location>
</feature>
<reference evidence="2" key="1">
    <citation type="journal article" date="2016" name="Sci. Rep.">
        <title>Molecular characterization of firefly nuptial gifts: a multi-omics approach sheds light on postcopulatory sexual selection.</title>
        <authorList>
            <person name="Al-Wathiqui N."/>
            <person name="Fallon T.R."/>
            <person name="South A."/>
            <person name="Weng J.K."/>
            <person name="Lewis S.M."/>
        </authorList>
    </citation>
    <scope>NUCLEOTIDE SEQUENCE</scope>
</reference>
<evidence type="ECO:0000256" key="1">
    <source>
        <dbReference type="SAM" id="SignalP"/>
    </source>
</evidence>